<dbReference type="PANTHER" id="PTHR37423:SF2">
    <property type="entry name" value="MEMBRANE-BOUND LYTIC MUREIN TRANSGLYCOSYLASE C"/>
    <property type="match status" value="1"/>
</dbReference>
<feature type="chain" id="PRO_5039446305" evidence="2">
    <location>
        <begin position="20"/>
        <end position="315"/>
    </location>
</feature>
<evidence type="ECO:0000256" key="1">
    <source>
        <dbReference type="ARBA" id="ARBA00007734"/>
    </source>
</evidence>
<proteinExistence type="inferred from homology"/>
<comment type="caution">
    <text evidence="4">The sequence shown here is derived from an EMBL/GenBank/DDBJ whole genome shotgun (WGS) entry which is preliminary data.</text>
</comment>
<sequence length="315" mass="36046">MKRYLILSFAALFAVSSFSSCNSANRAASNAAAEWKGIVAWNNGESLSQRVLPAPMPDSASFAGEKVPLNYIDVRESLRRELTTISYWHGSMTYIMQLAGRYQPQIEKILKEEGLHPDFFYLCVAESSLQPVVSPAGACGYWQFLASTAREYGLEVSAQVDERYNVEKSTRAACKYFRKAYEKFGNWTLAAASYNIGMKNIEERIGYQSITNYYDMQLPIETARYVYRAIAFKTLMNDPKKYGFYLEESDKFKPYECREVKVSGKIANWSDFAAEHNTNFKMIKLCNEWIRSNKLDNRRGKEYTVLVPVEGAREL</sequence>
<dbReference type="PANTHER" id="PTHR37423">
    <property type="entry name" value="SOLUBLE LYTIC MUREIN TRANSGLYCOSYLASE-RELATED"/>
    <property type="match status" value="1"/>
</dbReference>
<dbReference type="Proteomes" id="UP000823635">
    <property type="component" value="Unassembled WGS sequence"/>
</dbReference>
<dbReference type="AlphaFoldDB" id="A0A9D9DKT6"/>
<accession>A0A9D9DKT6</accession>
<gene>
    <name evidence="4" type="ORF">IAC68_05330</name>
</gene>
<reference evidence="4" key="1">
    <citation type="submission" date="2020-10" db="EMBL/GenBank/DDBJ databases">
        <authorList>
            <person name="Gilroy R."/>
        </authorList>
    </citation>
    <scope>NUCLEOTIDE SEQUENCE</scope>
    <source>
        <strain evidence="4">15467</strain>
    </source>
</reference>
<name>A0A9D9DKT6_9BACT</name>
<evidence type="ECO:0000313" key="5">
    <source>
        <dbReference type="Proteomes" id="UP000823635"/>
    </source>
</evidence>
<keyword evidence="2" id="KW-0732">Signal</keyword>
<protein>
    <submittedName>
        <fullName evidence="4">Lytic transglycosylase domain-containing protein</fullName>
    </submittedName>
</protein>
<dbReference type="PROSITE" id="PS51257">
    <property type="entry name" value="PROKAR_LIPOPROTEIN"/>
    <property type="match status" value="1"/>
</dbReference>
<feature type="domain" description="Transglycosylase SLT" evidence="3">
    <location>
        <begin position="115"/>
        <end position="212"/>
    </location>
</feature>
<dbReference type="Pfam" id="PF01464">
    <property type="entry name" value="SLT"/>
    <property type="match status" value="1"/>
</dbReference>
<dbReference type="InterPro" id="IPR023346">
    <property type="entry name" value="Lysozyme-like_dom_sf"/>
</dbReference>
<dbReference type="SUPFAM" id="SSF53955">
    <property type="entry name" value="Lysozyme-like"/>
    <property type="match status" value="1"/>
</dbReference>
<dbReference type="EMBL" id="JADINB010000122">
    <property type="protein sequence ID" value="MBO8429333.1"/>
    <property type="molecule type" value="Genomic_DNA"/>
</dbReference>
<evidence type="ECO:0000313" key="4">
    <source>
        <dbReference type="EMBL" id="MBO8429333.1"/>
    </source>
</evidence>
<reference evidence="4" key="2">
    <citation type="journal article" date="2021" name="PeerJ">
        <title>Extensive microbial diversity within the chicken gut microbiome revealed by metagenomics and culture.</title>
        <authorList>
            <person name="Gilroy R."/>
            <person name="Ravi A."/>
            <person name="Getino M."/>
            <person name="Pursley I."/>
            <person name="Horton D.L."/>
            <person name="Alikhan N.F."/>
            <person name="Baker D."/>
            <person name="Gharbi K."/>
            <person name="Hall N."/>
            <person name="Watson M."/>
            <person name="Adriaenssens E.M."/>
            <person name="Foster-Nyarko E."/>
            <person name="Jarju S."/>
            <person name="Secka A."/>
            <person name="Antonio M."/>
            <person name="Oren A."/>
            <person name="Chaudhuri R.R."/>
            <person name="La Ragione R."/>
            <person name="Hildebrand F."/>
            <person name="Pallen M.J."/>
        </authorList>
    </citation>
    <scope>NUCLEOTIDE SEQUENCE</scope>
    <source>
        <strain evidence="4">15467</strain>
    </source>
</reference>
<dbReference type="CDD" id="cd16894">
    <property type="entry name" value="MltD-like"/>
    <property type="match status" value="1"/>
</dbReference>
<organism evidence="4 5">
    <name type="scientific">Candidatus Egerieousia excrementavium</name>
    <dbReference type="NCBI Taxonomy" id="2840778"/>
    <lineage>
        <taxon>Bacteria</taxon>
        <taxon>Pseudomonadati</taxon>
        <taxon>Bacteroidota</taxon>
        <taxon>Bacteroidia</taxon>
        <taxon>Bacteroidales</taxon>
        <taxon>Candidatus Egerieousia</taxon>
    </lineage>
</organism>
<dbReference type="Gene3D" id="1.10.530.10">
    <property type="match status" value="1"/>
</dbReference>
<dbReference type="InterPro" id="IPR008258">
    <property type="entry name" value="Transglycosylase_SLT_dom_1"/>
</dbReference>
<feature type="signal peptide" evidence="2">
    <location>
        <begin position="1"/>
        <end position="19"/>
    </location>
</feature>
<evidence type="ECO:0000256" key="2">
    <source>
        <dbReference type="SAM" id="SignalP"/>
    </source>
</evidence>
<comment type="similarity">
    <text evidence="1">Belongs to the transglycosylase Slt family.</text>
</comment>
<evidence type="ECO:0000259" key="3">
    <source>
        <dbReference type="Pfam" id="PF01464"/>
    </source>
</evidence>